<accession>A0A1I6PWB0</accession>
<dbReference type="InterPro" id="IPR036844">
    <property type="entry name" value="Hint_dom_sf"/>
</dbReference>
<evidence type="ECO:0000313" key="2">
    <source>
        <dbReference type="EMBL" id="SFS44484.1"/>
    </source>
</evidence>
<evidence type="ECO:0000259" key="1">
    <source>
        <dbReference type="Pfam" id="PF13403"/>
    </source>
</evidence>
<keyword evidence="3" id="KW-1185">Reference proteome</keyword>
<organism evidence="2 3">
    <name type="scientific">Sulfitobacter marinus</name>
    <dbReference type="NCBI Taxonomy" id="394264"/>
    <lineage>
        <taxon>Bacteria</taxon>
        <taxon>Pseudomonadati</taxon>
        <taxon>Pseudomonadota</taxon>
        <taxon>Alphaproteobacteria</taxon>
        <taxon>Rhodobacterales</taxon>
        <taxon>Roseobacteraceae</taxon>
        <taxon>Sulfitobacter</taxon>
    </lineage>
</organism>
<proteinExistence type="predicted"/>
<name>A0A1I6PWB0_9RHOB</name>
<dbReference type="OrthoDB" id="7873527at2"/>
<dbReference type="STRING" id="394264.SAMN04488040_0371"/>
<reference evidence="3" key="1">
    <citation type="submission" date="2016-10" db="EMBL/GenBank/DDBJ databases">
        <authorList>
            <person name="Varghese N."/>
            <person name="Submissions S."/>
        </authorList>
    </citation>
    <scope>NUCLEOTIDE SEQUENCE [LARGE SCALE GENOMIC DNA]</scope>
    <source>
        <strain evidence="3">DSM 23422</strain>
    </source>
</reference>
<dbReference type="RefSeq" id="WP_093914642.1">
    <property type="nucleotide sequence ID" value="NZ_FPAJ01000001.1"/>
</dbReference>
<gene>
    <name evidence="2" type="ORF">SAMN04488040_0371</name>
</gene>
<dbReference type="AlphaFoldDB" id="A0A1I6PWB0"/>
<sequence>MKPNTVVRGGENNSPAGQYMPYVSVDTGLTSGTRLLTLDGEIPAEILSIGDKLITRDCGVSKVTHIQRTTRKVRTISFAAGSLGHTRPERDTFLAGDQMVLIRDWRSRALFNCERALVPARALVDHEFIIDQGEQTQVLIQIFCADPHIIYAGGLELGTADASRARGAALDAA</sequence>
<evidence type="ECO:0000313" key="3">
    <source>
        <dbReference type="Proteomes" id="UP000199239"/>
    </source>
</evidence>
<dbReference type="SUPFAM" id="SSF51294">
    <property type="entry name" value="Hedgehog/intein (Hint) domain"/>
    <property type="match status" value="1"/>
</dbReference>
<protein>
    <submittedName>
        <fullName evidence="2">Hint domain-containing protein</fullName>
    </submittedName>
</protein>
<dbReference type="Proteomes" id="UP000199239">
    <property type="component" value="Unassembled WGS sequence"/>
</dbReference>
<dbReference type="InterPro" id="IPR028992">
    <property type="entry name" value="Hedgehog/Intein_dom"/>
</dbReference>
<dbReference type="Pfam" id="PF13403">
    <property type="entry name" value="Hint_2"/>
    <property type="match status" value="1"/>
</dbReference>
<feature type="domain" description="Hedgehog/Intein (Hint)" evidence="1">
    <location>
        <begin position="29"/>
        <end position="156"/>
    </location>
</feature>
<dbReference type="EMBL" id="FPAJ01000001">
    <property type="protein sequence ID" value="SFS44484.1"/>
    <property type="molecule type" value="Genomic_DNA"/>
</dbReference>